<dbReference type="EMBL" id="NWZY01000089">
    <property type="protein sequence ID" value="RQK74831.1"/>
    <property type="molecule type" value="Genomic_DNA"/>
</dbReference>
<name>A0A425AZ94_NEIME</name>
<reference evidence="2 3" key="1">
    <citation type="submission" date="2017-09" db="EMBL/GenBank/DDBJ databases">
        <title>Phenotypic and genotypic characterization of Colombian isolates of Neisseria meningitidis recovered from invasive disease.</title>
        <authorList>
            <person name="Duarte C."/>
            <person name="Gabastou J.M."/>
            <person name="Moreno J."/>
        </authorList>
    </citation>
    <scope>NUCLEOTIDE SEQUENCE [LARGE SCALE GENOMIC DNA]</scope>
    <source>
        <strain evidence="2 3">INS-Nm1012</strain>
    </source>
</reference>
<feature type="region of interest" description="Disordered" evidence="1">
    <location>
        <begin position="33"/>
        <end position="79"/>
    </location>
</feature>
<gene>
    <name evidence="2" type="ORF">COH52_13530</name>
</gene>
<feature type="compositionally biased region" description="Polar residues" evidence="1">
    <location>
        <begin position="54"/>
        <end position="70"/>
    </location>
</feature>
<evidence type="ECO:0000256" key="1">
    <source>
        <dbReference type="SAM" id="MobiDB-lite"/>
    </source>
</evidence>
<evidence type="ECO:0000313" key="3">
    <source>
        <dbReference type="Proteomes" id="UP000283666"/>
    </source>
</evidence>
<evidence type="ECO:0000313" key="2">
    <source>
        <dbReference type="EMBL" id="RQK74831.1"/>
    </source>
</evidence>
<comment type="caution">
    <text evidence="2">The sequence shown here is derived from an EMBL/GenBank/DDBJ whole genome shotgun (WGS) entry which is preliminary data.</text>
</comment>
<protein>
    <submittedName>
        <fullName evidence="2">Uncharacterized protein</fullName>
    </submittedName>
</protein>
<proteinExistence type="predicted"/>
<sequence>MGFSPPFFLFRSLIGGLKPTLVYRNSRIIATNRPAATRAHPRHTTVAQHRERQGNPSTQPDSCRTTQPNARQVDDEYPIPLRRYSELNLNQYSVGSP</sequence>
<dbReference type="Proteomes" id="UP000283666">
    <property type="component" value="Unassembled WGS sequence"/>
</dbReference>
<organism evidence="2 3">
    <name type="scientific">Neisseria meningitidis</name>
    <dbReference type="NCBI Taxonomy" id="487"/>
    <lineage>
        <taxon>Bacteria</taxon>
        <taxon>Pseudomonadati</taxon>
        <taxon>Pseudomonadota</taxon>
        <taxon>Betaproteobacteria</taxon>
        <taxon>Neisseriales</taxon>
        <taxon>Neisseriaceae</taxon>
        <taxon>Neisseria</taxon>
    </lineage>
</organism>
<dbReference type="AlphaFoldDB" id="A0A425AZ94"/>
<accession>A0A425AZ94</accession>